<dbReference type="InterPro" id="IPR025724">
    <property type="entry name" value="GAG-pre-integrase_dom"/>
</dbReference>
<accession>A0AAV2DEF0</accession>
<evidence type="ECO:0000259" key="2">
    <source>
        <dbReference type="PROSITE" id="PS50158"/>
    </source>
</evidence>
<proteinExistence type="predicted"/>
<dbReference type="EMBL" id="OZ034815">
    <property type="protein sequence ID" value="CAL1371533.1"/>
    <property type="molecule type" value="Genomic_DNA"/>
</dbReference>
<dbReference type="InterPro" id="IPR054722">
    <property type="entry name" value="PolX-like_BBD"/>
</dbReference>
<protein>
    <recommendedName>
        <fullName evidence="2">CCHC-type domain-containing protein</fullName>
    </recommendedName>
</protein>
<evidence type="ECO:0000313" key="4">
    <source>
        <dbReference type="Proteomes" id="UP001497516"/>
    </source>
</evidence>
<reference evidence="3 4" key="1">
    <citation type="submission" date="2024-04" db="EMBL/GenBank/DDBJ databases">
        <authorList>
            <person name="Fracassetti M."/>
        </authorList>
    </citation>
    <scope>NUCLEOTIDE SEQUENCE [LARGE SCALE GENOMIC DNA]</scope>
</reference>
<dbReference type="PANTHER" id="PTHR35317:SF27">
    <property type="entry name" value="RETROVIRUS-RELATED POL POLYPROTEIN FROM TRANSPOSON TNT 1-94"/>
    <property type="match status" value="1"/>
</dbReference>
<dbReference type="Gene3D" id="4.10.60.10">
    <property type="entry name" value="Zinc finger, CCHC-type"/>
    <property type="match status" value="1"/>
</dbReference>
<keyword evidence="1" id="KW-0863">Zinc-finger</keyword>
<feature type="domain" description="CCHC-type" evidence="2">
    <location>
        <begin position="252"/>
        <end position="267"/>
    </location>
</feature>
<evidence type="ECO:0000313" key="3">
    <source>
        <dbReference type="EMBL" id="CAL1371533.1"/>
    </source>
</evidence>
<dbReference type="InterPro" id="IPR036875">
    <property type="entry name" value="Znf_CCHC_sf"/>
</dbReference>
<evidence type="ECO:0000256" key="1">
    <source>
        <dbReference type="PROSITE-ProRule" id="PRU00047"/>
    </source>
</evidence>
<name>A0AAV2DEF0_9ROSI</name>
<dbReference type="SUPFAM" id="SSF57756">
    <property type="entry name" value="Retrovirus zinc finger-like domains"/>
    <property type="match status" value="1"/>
</dbReference>
<dbReference type="SMART" id="SM00343">
    <property type="entry name" value="ZnF_C2HC"/>
    <property type="match status" value="1"/>
</dbReference>
<dbReference type="Pfam" id="PF22936">
    <property type="entry name" value="Pol_BBD"/>
    <property type="match status" value="1"/>
</dbReference>
<dbReference type="GO" id="GO:0003676">
    <property type="term" value="F:nucleic acid binding"/>
    <property type="evidence" value="ECO:0007669"/>
    <property type="project" value="InterPro"/>
</dbReference>
<dbReference type="AlphaFoldDB" id="A0AAV2DEF0"/>
<sequence length="503" mass="56885">MGDASGFAQVGLPKFDGDYDHWSLLMENLLRCKEYWGVVSDGIQEPAIGAQLSAVESKCLDDLRLKDLKAKNYLFSSIDKSILKTITNKGTAKQLWDAMKTKYQGSARVQKAQLQALRRNFEVLKMKEGETVTSYFSRVMVVANDMRNCGEEMPDVKIVEKILRTLTERFNYVVCSIEESKDIETLSVDALYSSLLVHEQKFHTKPLMEEDRALKTFHEYGGRGGRGAGRGSYPGRGRGRGGRGWNRENVECFKCHKLGHYRSECPDWYTNQQAYYSSSSHQNQNRMSDDVLLMAFLEETQVVGMEHLWFLDSGCSNHMSGDRKWFAELDTSSPAPGKVGLGNDSRLDVAGKGIVRLQINGVSLVVHDVFFVPGLKTNLLSMGQLQENGLEFLVRRNECKIFHEDKGFLLETRMQASRMFVLQATSTKKVISANLQCLQAEKAKESSLSLWHRRFGHFNPQGLLQVQRKQWVQGMPELKGEVGVCSTCQVGKQTRQLFPQKSS</sequence>
<keyword evidence="1" id="KW-0862">Zinc</keyword>
<organism evidence="3 4">
    <name type="scientific">Linum trigynum</name>
    <dbReference type="NCBI Taxonomy" id="586398"/>
    <lineage>
        <taxon>Eukaryota</taxon>
        <taxon>Viridiplantae</taxon>
        <taxon>Streptophyta</taxon>
        <taxon>Embryophyta</taxon>
        <taxon>Tracheophyta</taxon>
        <taxon>Spermatophyta</taxon>
        <taxon>Magnoliopsida</taxon>
        <taxon>eudicotyledons</taxon>
        <taxon>Gunneridae</taxon>
        <taxon>Pentapetalae</taxon>
        <taxon>rosids</taxon>
        <taxon>fabids</taxon>
        <taxon>Malpighiales</taxon>
        <taxon>Linaceae</taxon>
        <taxon>Linum</taxon>
    </lineage>
</organism>
<keyword evidence="1" id="KW-0479">Metal-binding</keyword>
<dbReference type="Pfam" id="PF13976">
    <property type="entry name" value="gag_pre-integrs"/>
    <property type="match status" value="1"/>
</dbReference>
<gene>
    <name evidence="3" type="ORF">LTRI10_LOCUS13591</name>
</gene>
<dbReference type="Pfam" id="PF14223">
    <property type="entry name" value="Retrotran_gag_2"/>
    <property type="match status" value="1"/>
</dbReference>
<dbReference type="PANTHER" id="PTHR35317">
    <property type="entry name" value="OS04G0629600 PROTEIN"/>
    <property type="match status" value="1"/>
</dbReference>
<dbReference type="GO" id="GO:0008270">
    <property type="term" value="F:zinc ion binding"/>
    <property type="evidence" value="ECO:0007669"/>
    <property type="project" value="UniProtKB-KW"/>
</dbReference>
<dbReference type="InterPro" id="IPR001878">
    <property type="entry name" value="Znf_CCHC"/>
</dbReference>
<dbReference type="PROSITE" id="PS50158">
    <property type="entry name" value="ZF_CCHC"/>
    <property type="match status" value="1"/>
</dbReference>
<keyword evidence="4" id="KW-1185">Reference proteome</keyword>
<dbReference type="Proteomes" id="UP001497516">
    <property type="component" value="Chromosome 2"/>
</dbReference>